<name>A0A5R9QEN6_9GAMM</name>
<dbReference type="PANTHER" id="PTHR34584">
    <property type="entry name" value="NA(+)/H(+) ANTIPORTER SUBUNIT E1"/>
    <property type="match status" value="1"/>
</dbReference>
<dbReference type="AlphaFoldDB" id="A0A5R9QEN6"/>
<comment type="similarity">
    <text evidence="2">Belongs to the CPA3 antiporters (TC 2.A.63) subunit E family.</text>
</comment>
<dbReference type="Pfam" id="PF01899">
    <property type="entry name" value="MNHE"/>
    <property type="match status" value="1"/>
</dbReference>
<evidence type="ECO:0000256" key="1">
    <source>
        <dbReference type="ARBA" id="ARBA00004651"/>
    </source>
</evidence>
<dbReference type="GO" id="GO:0008324">
    <property type="term" value="F:monoatomic cation transmembrane transporter activity"/>
    <property type="evidence" value="ECO:0007669"/>
    <property type="project" value="InterPro"/>
</dbReference>
<keyword evidence="6 7" id="KW-0472">Membrane</keyword>
<dbReference type="Proteomes" id="UP000306753">
    <property type="component" value="Unassembled WGS sequence"/>
</dbReference>
<keyword evidence="5 7" id="KW-1133">Transmembrane helix</keyword>
<comment type="caution">
    <text evidence="8">The sequence shown here is derived from an EMBL/GenBank/DDBJ whole genome shotgun (WGS) entry which is preliminary data.</text>
</comment>
<dbReference type="GO" id="GO:0005886">
    <property type="term" value="C:plasma membrane"/>
    <property type="evidence" value="ECO:0007669"/>
    <property type="project" value="UniProtKB-SubCell"/>
</dbReference>
<feature type="transmembrane region" description="Helical" evidence="7">
    <location>
        <begin position="59"/>
        <end position="78"/>
    </location>
</feature>
<organism evidence="8 9">
    <name type="scientific">Stutzerimonas nosocomialis</name>
    <dbReference type="NCBI Taxonomy" id="1056496"/>
    <lineage>
        <taxon>Bacteria</taxon>
        <taxon>Pseudomonadati</taxon>
        <taxon>Pseudomonadota</taxon>
        <taxon>Gammaproteobacteria</taxon>
        <taxon>Pseudomonadales</taxon>
        <taxon>Pseudomonadaceae</taxon>
        <taxon>Stutzerimonas</taxon>
    </lineage>
</organism>
<evidence type="ECO:0000313" key="9">
    <source>
        <dbReference type="Proteomes" id="UP000306753"/>
    </source>
</evidence>
<dbReference type="InterPro" id="IPR002758">
    <property type="entry name" value="Cation_antiport_E"/>
</dbReference>
<evidence type="ECO:0000256" key="2">
    <source>
        <dbReference type="ARBA" id="ARBA00006228"/>
    </source>
</evidence>
<evidence type="ECO:0000256" key="3">
    <source>
        <dbReference type="ARBA" id="ARBA00022475"/>
    </source>
</evidence>
<gene>
    <name evidence="8" type="ORF">DN820_11955</name>
</gene>
<dbReference type="EMBL" id="QLAG01000013">
    <property type="protein sequence ID" value="TLX63242.1"/>
    <property type="molecule type" value="Genomic_DNA"/>
</dbReference>
<evidence type="ECO:0000256" key="7">
    <source>
        <dbReference type="SAM" id="Phobius"/>
    </source>
</evidence>
<feature type="transmembrane region" description="Helical" evidence="7">
    <location>
        <begin position="33"/>
        <end position="52"/>
    </location>
</feature>
<keyword evidence="3" id="KW-1003">Cell membrane</keyword>
<proteinExistence type="inferred from homology"/>
<dbReference type="RefSeq" id="WP_138411824.1">
    <property type="nucleotide sequence ID" value="NZ_QLAF01000018.1"/>
</dbReference>
<keyword evidence="9" id="KW-1185">Reference proteome</keyword>
<sequence>MRGAGLRQGCVDGLYWLLLYAGFWALFAEGGGWSFGLPAVFMACALSLWLGIRPWRLRLSVLPGFVWFFLVNMFTGAWDVARRAAHPGCPLQPEWVEYPLAESSERVRILLSALVGLLPGTLASQIEGSRMQLHVLDGGQPWQATVADLEARLIRLVDGGSAR</sequence>
<reference evidence="8 9" key="1">
    <citation type="journal article" date="2017" name="Eur. J. Clin. Microbiol. Infect. Dis.">
        <title>Uncommonly isolated clinical Pseudomonas: identification and phylogenetic assignation.</title>
        <authorList>
            <person name="Mulet M."/>
            <person name="Gomila M."/>
            <person name="Ramirez A."/>
            <person name="Cardew S."/>
            <person name="Moore E.R."/>
            <person name="Lalucat J."/>
            <person name="Garcia-Valdes E."/>
        </authorList>
    </citation>
    <scope>NUCLEOTIDE SEQUENCE [LARGE SCALE GENOMIC DNA]</scope>
    <source>
        <strain evidence="8 9">SD129</strain>
    </source>
</reference>
<accession>A0A5R9QEN6</accession>
<evidence type="ECO:0000256" key="4">
    <source>
        <dbReference type="ARBA" id="ARBA00022692"/>
    </source>
</evidence>
<comment type="subcellular location">
    <subcellularLocation>
        <location evidence="1">Cell membrane</location>
        <topology evidence="1">Multi-pass membrane protein</topology>
    </subcellularLocation>
</comment>
<evidence type="ECO:0000313" key="8">
    <source>
        <dbReference type="EMBL" id="TLX63242.1"/>
    </source>
</evidence>
<protein>
    <submittedName>
        <fullName evidence="8">Sodium:proton antiporter</fullName>
    </submittedName>
</protein>
<evidence type="ECO:0000256" key="6">
    <source>
        <dbReference type="ARBA" id="ARBA00023136"/>
    </source>
</evidence>
<evidence type="ECO:0000256" key="5">
    <source>
        <dbReference type="ARBA" id="ARBA00022989"/>
    </source>
</evidence>
<dbReference type="PANTHER" id="PTHR34584:SF1">
    <property type="entry name" value="NA(+)_H(+) ANTIPORTER SUBUNIT E1"/>
    <property type="match status" value="1"/>
</dbReference>
<feature type="transmembrane region" description="Helical" evidence="7">
    <location>
        <begin position="9"/>
        <end position="27"/>
    </location>
</feature>
<keyword evidence="4 7" id="KW-0812">Transmembrane</keyword>